<dbReference type="Pfam" id="PF15351">
    <property type="entry name" value="JCAD"/>
    <property type="match status" value="1"/>
</dbReference>
<dbReference type="Proteomes" id="UP000261520">
    <property type="component" value="Unplaced"/>
</dbReference>
<feature type="region of interest" description="Disordered" evidence="1">
    <location>
        <begin position="903"/>
        <end position="943"/>
    </location>
</feature>
<dbReference type="GO" id="GO:1903589">
    <property type="term" value="P:positive regulation of blood vessel endothelial cell proliferation involved in sprouting angiogenesis"/>
    <property type="evidence" value="ECO:0007669"/>
    <property type="project" value="TreeGrafter"/>
</dbReference>
<dbReference type="AlphaFoldDB" id="A0A3B4AK98"/>
<proteinExistence type="predicted"/>
<dbReference type="Ensembl" id="ENSPMGT00000018732.1">
    <property type="protein sequence ID" value="ENSPMGP00000017552.1"/>
    <property type="gene ID" value="ENSPMGG00000014365.1"/>
</dbReference>
<feature type="region of interest" description="Disordered" evidence="1">
    <location>
        <begin position="1172"/>
        <end position="1248"/>
    </location>
</feature>
<feature type="compositionally biased region" description="Polar residues" evidence="1">
    <location>
        <begin position="653"/>
        <end position="664"/>
    </location>
</feature>
<dbReference type="PANTHER" id="PTHR34757:SF2">
    <property type="entry name" value="JUNCTIONAL CADHERIN 5-ASSOCIATED A"/>
    <property type="match status" value="1"/>
</dbReference>
<accession>A0A3B4AK98</accession>
<evidence type="ECO:0000313" key="2">
    <source>
        <dbReference type="Ensembl" id="ENSPMGP00000017552.1"/>
    </source>
</evidence>
<name>A0A3B4AK98_9GOBI</name>
<evidence type="ECO:0000313" key="3">
    <source>
        <dbReference type="Proteomes" id="UP000261520"/>
    </source>
</evidence>
<feature type="region of interest" description="Disordered" evidence="1">
    <location>
        <begin position="14"/>
        <end position="42"/>
    </location>
</feature>
<evidence type="ECO:0000256" key="1">
    <source>
        <dbReference type="SAM" id="MobiDB-lite"/>
    </source>
</evidence>
<feature type="region of interest" description="Disordered" evidence="1">
    <location>
        <begin position="686"/>
        <end position="720"/>
    </location>
</feature>
<feature type="compositionally biased region" description="Basic and acidic residues" evidence="1">
    <location>
        <begin position="927"/>
        <end position="941"/>
    </location>
</feature>
<keyword evidence="3" id="KW-1185">Reference proteome</keyword>
<reference evidence="2" key="1">
    <citation type="submission" date="2025-08" db="UniProtKB">
        <authorList>
            <consortium name="Ensembl"/>
        </authorList>
    </citation>
    <scope>IDENTIFICATION</scope>
</reference>
<dbReference type="GO" id="GO:0005912">
    <property type="term" value="C:adherens junction"/>
    <property type="evidence" value="ECO:0007669"/>
    <property type="project" value="TreeGrafter"/>
</dbReference>
<feature type="region of interest" description="Disordered" evidence="1">
    <location>
        <begin position="532"/>
        <end position="554"/>
    </location>
</feature>
<protein>
    <submittedName>
        <fullName evidence="2">Uncharacterized protein</fullName>
    </submittedName>
</protein>
<feature type="region of interest" description="Disordered" evidence="1">
    <location>
        <begin position="208"/>
        <end position="244"/>
    </location>
</feature>
<dbReference type="PANTHER" id="PTHR34757">
    <property type="entry name" value="JUNCTIONAL PROTEIN ASSOCIATED WITH CORONARY ARTERY DISEASE"/>
    <property type="match status" value="1"/>
</dbReference>
<feature type="region of interest" description="Disordered" evidence="1">
    <location>
        <begin position="616"/>
        <end position="666"/>
    </location>
</feature>
<dbReference type="InterPro" id="IPR028221">
    <property type="entry name" value="JCAD"/>
</dbReference>
<organism evidence="2 3">
    <name type="scientific">Periophthalmus magnuspinnatus</name>
    <dbReference type="NCBI Taxonomy" id="409849"/>
    <lineage>
        <taxon>Eukaryota</taxon>
        <taxon>Metazoa</taxon>
        <taxon>Chordata</taxon>
        <taxon>Craniata</taxon>
        <taxon>Vertebrata</taxon>
        <taxon>Euteleostomi</taxon>
        <taxon>Actinopterygii</taxon>
        <taxon>Neopterygii</taxon>
        <taxon>Teleostei</taxon>
        <taxon>Neoteleostei</taxon>
        <taxon>Acanthomorphata</taxon>
        <taxon>Gobiaria</taxon>
        <taxon>Gobiiformes</taxon>
        <taxon>Gobioidei</taxon>
        <taxon>Gobiidae</taxon>
        <taxon>Oxudercinae</taxon>
        <taxon>Periophthalmus</taxon>
    </lineage>
</organism>
<sequence>MYSVEDLLISHGYKLPKHKPSSSGPPARPAPSASPPSYSRHQQLLERPRTVNGFCSYTLSHSHTFCDANRSLQLQAKDVSYWRRKGQDFAVLLDYTDYKEGAANGRQGAYVRPDRAEEVRGSGPLEECPRSERPHCRDSQLLLPWRTAERKCQSLGAEEWHPAEQRLLSRTPEGMVLPRTKARTQSLPRMQANCRQYVPLFHQSTYRAPRWPENGRPASANPLSITPKPRFTRPPRPPSYEMHQQIRGSCELLSGRELTRERTPLPRLRTTESQLDYFAQDCGPPGYIPPPSYKRAPIMEGVCRDYGEVAINYRYTYRDMYQQLHRAPDGSHWCPPHVGGCSTTPHSRQLYPVYMTQDRPGGRVQYLPFDHPSSLGGNSLTDSDKIRHIRKELPSLTVSEPASGNSAFLPPPLGPSSLVVNDSTYGEFDSDNTRWHRHLHKETVDNIPATDQNYNNRYHKIQHGRPTSPFSAFHVPTSSSSLRCKSEQGFLETITQVKQIKPDFGADNNRNPKRRFSETIFCLVSVPVHTPTNLNKNAPADQNNNDPATSHNIPDTFAVGLKESRPVRSRSVNQVPIWSQCSLPDTSGTSSLRNYKRAPLRKEIIDAWALQASDSKDMYSRSWPGNQYRNQETQTGSPLVKSPEPEDKPTQAVPDTSVDSTSGNGYCLKDQKNLQLSSNSAFSLISPTQAPYKEPPLSDSNKEKQPVSSPILYAPEPSADNTEHVNFGQFLLKPVDRRPSDYIGELESINKEMEDTISKRANMSLGRKGKKKANVHQSGAQSMEEMHLEKPTYINMRSKSFTSTADTDTDISCSLFRPHENENVPPSQEHSDFTLDSDLTPQDIPVPQESMLRDVGLKVYTETGPMEAAPRSSSVPPFQSFDEQSWEKMTTVNMCKDSQEHKVNRESKARSSHKHHTSGVSLRICRSRSESSRSSHKRECSPHVNKLNRVKSCPGGNQPTLADEHLESLLIKEKTNSLPAEDLSHLYEIKCAEGIPENESIEQRAARILGIAIPVGALCVDKEEIQGNGESNIDEEEGNVEKDPAKCTMSTPLVHNVEPTKTGYCEETNLDIVESPVEERSLSAAICPDSVKDNQNKETKQLGECAMLSRDVSEVSQEDSDEKVAIDETQDNLHMYFEQIQGLESKEEVVIALVNDEGIKEVGELTTEHPGKVELTDEGGIGEKGPEVGKATVSKESRVAPPKPPKPKQRTRLQKPALLPKPRCVPKREISLPRYSTSTTEEAPDTVPGKHILCHC</sequence>
<feature type="region of interest" description="Disordered" evidence="1">
    <location>
        <begin position="114"/>
        <end position="133"/>
    </location>
</feature>
<dbReference type="GO" id="GO:0032587">
    <property type="term" value="C:ruffle membrane"/>
    <property type="evidence" value="ECO:0007669"/>
    <property type="project" value="TreeGrafter"/>
</dbReference>
<dbReference type="STRING" id="409849.ENSPMGP00000017552"/>
<feature type="compositionally biased region" description="Polar residues" evidence="1">
    <location>
        <begin position="623"/>
        <end position="637"/>
    </location>
</feature>
<reference evidence="2" key="2">
    <citation type="submission" date="2025-09" db="UniProtKB">
        <authorList>
            <consortium name="Ensembl"/>
        </authorList>
    </citation>
    <scope>IDENTIFICATION</scope>
</reference>
<feature type="compositionally biased region" description="Low complexity" evidence="1">
    <location>
        <begin position="533"/>
        <end position="548"/>
    </location>
</feature>